<dbReference type="InterPro" id="IPR002347">
    <property type="entry name" value="SDR_fam"/>
</dbReference>
<dbReference type="Pfam" id="PF13561">
    <property type="entry name" value="adh_short_C2"/>
    <property type="match status" value="1"/>
</dbReference>
<dbReference type="SUPFAM" id="SSF51735">
    <property type="entry name" value="NAD(P)-binding Rossmann-fold domains"/>
    <property type="match status" value="1"/>
</dbReference>
<dbReference type="Gene3D" id="3.40.50.720">
    <property type="entry name" value="NAD(P)-binding Rossmann-like Domain"/>
    <property type="match status" value="1"/>
</dbReference>
<dbReference type="RefSeq" id="WP_317548010.1">
    <property type="nucleotide sequence ID" value="NZ_JAWLKE010000003.1"/>
</dbReference>
<dbReference type="NCBIfam" id="NF009467">
    <property type="entry name" value="PRK12826.1-3"/>
    <property type="match status" value="1"/>
</dbReference>
<keyword evidence="5" id="KW-1185">Reference proteome</keyword>
<dbReference type="CDD" id="cd05233">
    <property type="entry name" value="SDR_c"/>
    <property type="match status" value="1"/>
</dbReference>
<evidence type="ECO:0000313" key="5">
    <source>
        <dbReference type="Proteomes" id="UP001185899"/>
    </source>
</evidence>
<dbReference type="PANTHER" id="PTHR42760">
    <property type="entry name" value="SHORT-CHAIN DEHYDROGENASES/REDUCTASES FAMILY MEMBER"/>
    <property type="match status" value="1"/>
</dbReference>
<sequence length="287" mass="29696">MGKLDGKVAFVTGAARGQGRSHALELAREGADIIAVDICEDIATNGYPLASSADLAETARLIEELDRRVVASKADVREPSELRRAVDEGVAALGRLDIVVANAGICPLGGEVPPQAFIDAVDVDLVGVINTVSATYRHLSAGASIVATGSVAGLISGGTDNPANGPGGSGYSHAKRGVSRYVHDLALALAPSSIRVNAVHPTNVNTDMLQSDPMYRVFRPDLESPTREDAEIAFPAMQPMPIGYVEPIDISKAVLFLASDDARYVTGLQLKVDAGATLAVTSSGAPG</sequence>
<name>A0ABU4AWH8_9NOCA</name>
<gene>
    <name evidence="4" type="ORF">R3P95_08430</name>
</gene>
<accession>A0ABU4AWH8</accession>
<protein>
    <submittedName>
        <fullName evidence="4">Mycofactocin-coupled SDR family oxidoreductase</fullName>
    </submittedName>
</protein>
<dbReference type="InterPro" id="IPR023985">
    <property type="entry name" value="SDR_subfam_1"/>
</dbReference>
<dbReference type="EMBL" id="JAWLKE010000003">
    <property type="protein sequence ID" value="MDV6230572.1"/>
    <property type="molecule type" value="Genomic_DNA"/>
</dbReference>
<dbReference type="NCBIfam" id="TIGR03971">
    <property type="entry name" value="SDR_subfam_1"/>
    <property type="match status" value="1"/>
</dbReference>
<dbReference type="InterPro" id="IPR036291">
    <property type="entry name" value="NAD(P)-bd_dom_sf"/>
</dbReference>
<dbReference type="PRINTS" id="PR00081">
    <property type="entry name" value="GDHRDH"/>
</dbReference>
<evidence type="ECO:0000256" key="3">
    <source>
        <dbReference type="ARBA" id="ARBA00023027"/>
    </source>
</evidence>
<proteinExistence type="inferred from homology"/>
<dbReference type="Proteomes" id="UP001185899">
    <property type="component" value="Unassembled WGS sequence"/>
</dbReference>
<comment type="similarity">
    <text evidence="1">Belongs to the short-chain dehydrogenases/reductases (SDR) family.</text>
</comment>
<dbReference type="PANTHER" id="PTHR42760:SF133">
    <property type="entry name" value="3-OXOACYL-[ACYL-CARRIER-PROTEIN] REDUCTASE"/>
    <property type="match status" value="1"/>
</dbReference>
<evidence type="ECO:0000256" key="1">
    <source>
        <dbReference type="ARBA" id="ARBA00006484"/>
    </source>
</evidence>
<keyword evidence="2" id="KW-0560">Oxidoreductase</keyword>
<evidence type="ECO:0000313" key="4">
    <source>
        <dbReference type="EMBL" id="MDV6230572.1"/>
    </source>
</evidence>
<keyword evidence="3" id="KW-0520">NAD</keyword>
<reference evidence="4 5" key="1">
    <citation type="submission" date="2023-10" db="EMBL/GenBank/DDBJ databases">
        <title>Development of a sustainable strategy for remediation of hydrocarbon-contaminated territories based on the waste exchange concept.</title>
        <authorList>
            <person name="Krivoruchko A."/>
        </authorList>
    </citation>
    <scope>NUCLEOTIDE SEQUENCE [LARGE SCALE GENOMIC DNA]</scope>
    <source>
        <strain evidence="4 5">IEGM 1322</strain>
    </source>
</reference>
<evidence type="ECO:0000256" key="2">
    <source>
        <dbReference type="ARBA" id="ARBA00023002"/>
    </source>
</evidence>
<comment type="caution">
    <text evidence="4">The sequence shown here is derived from an EMBL/GenBank/DDBJ whole genome shotgun (WGS) entry which is preliminary data.</text>
</comment>
<organism evidence="4 5">
    <name type="scientific">Rhodococcus cercidiphylli</name>
    <dbReference type="NCBI Taxonomy" id="489916"/>
    <lineage>
        <taxon>Bacteria</taxon>
        <taxon>Bacillati</taxon>
        <taxon>Actinomycetota</taxon>
        <taxon>Actinomycetes</taxon>
        <taxon>Mycobacteriales</taxon>
        <taxon>Nocardiaceae</taxon>
        <taxon>Rhodococcus</taxon>
    </lineage>
</organism>